<evidence type="ECO:0000256" key="4">
    <source>
        <dbReference type="ARBA" id="ARBA00022692"/>
    </source>
</evidence>
<sequence length="65" mass="7181">MSIGPWQVIIIILAIIILFGGKKLPELARSLGLGLKEFKKATRGIKDELKDTTDEVEQSATKDDK</sequence>
<gene>
    <name evidence="10" type="ORF">METZ01_LOCUS437316</name>
</gene>
<evidence type="ECO:0000256" key="7">
    <source>
        <dbReference type="ARBA" id="ARBA00023010"/>
    </source>
</evidence>
<dbReference type="InterPro" id="IPR003369">
    <property type="entry name" value="TatA/B/E"/>
</dbReference>
<name>A0A382YMG9_9ZZZZ</name>
<keyword evidence="2" id="KW-0813">Transport</keyword>
<keyword evidence="7" id="KW-0811">Translocation</keyword>
<evidence type="ECO:0000256" key="2">
    <source>
        <dbReference type="ARBA" id="ARBA00022448"/>
    </source>
</evidence>
<dbReference type="Gene3D" id="1.20.5.3310">
    <property type="match status" value="1"/>
</dbReference>
<evidence type="ECO:0000256" key="6">
    <source>
        <dbReference type="ARBA" id="ARBA00022989"/>
    </source>
</evidence>
<comment type="subcellular location">
    <subcellularLocation>
        <location evidence="1">Cell membrane</location>
        <topology evidence="1">Single-pass membrane protein</topology>
    </subcellularLocation>
</comment>
<dbReference type="PANTHER" id="PTHR42982:SF1">
    <property type="entry name" value="SEC-INDEPENDENT PROTEIN TRANSLOCASE PROTEIN TATA"/>
    <property type="match status" value="1"/>
</dbReference>
<dbReference type="PANTHER" id="PTHR42982">
    <property type="entry name" value="SEC-INDEPENDENT PROTEIN TRANSLOCASE PROTEIN TATA"/>
    <property type="match status" value="1"/>
</dbReference>
<keyword evidence="3" id="KW-1003">Cell membrane</keyword>
<dbReference type="GO" id="GO:0043953">
    <property type="term" value="P:protein transport by the Tat complex"/>
    <property type="evidence" value="ECO:0007669"/>
    <property type="project" value="InterPro"/>
</dbReference>
<keyword evidence="8 9" id="KW-0472">Membrane</keyword>
<reference evidence="10" key="1">
    <citation type="submission" date="2018-05" db="EMBL/GenBank/DDBJ databases">
        <authorList>
            <person name="Lanie J.A."/>
            <person name="Ng W.-L."/>
            <person name="Kazmierczak K.M."/>
            <person name="Andrzejewski T.M."/>
            <person name="Davidsen T.M."/>
            <person name="Wayne K.J."/>
            <person name="Tettelin H."/>
            <person name="Glass J.I."/>
            <person name="Rusch D."/>
            <person name="Podicherti R."/>
            <person name="Tsui H.-C.T."/>
            <person name="Winkler M.E."/>
        </authorList>
    </citation>
    <scope>NUCLEOTIDE SEQUENCE</scope>
</reference>
<keyword evidence="5" id="KW-0653">Protein transport</keyword>
<evidence type="ECO:0000256" key="8">
    <source>
        <dbReference type="ARBA" id="ARBA00023136"/>
    </source>
</evidence>
<dbReference type="AlphaFoldDB" id="A0A382YMG9"/>
<dbReference type="InterPro" id="IPR006312">
    <property type="entry name" value="TatA/E"/>
</dbReference>
<evidence type="ECO:0000256" key="3">
    <source>
        <dbReference type="ARBA" id="ARBA00022475"/>
    </source>
</evidence>
<feature type="transmembrane region" description="Helical" evidence="9">
    <location>
        <begin position="6"/>
        <end position="21"/>
    </location>
</feature>
<evidence type="ECO:0000256" key="9">
    <source>
        <dbReference type="SAM" id="Phobius"/>
    </source>
</evidence>
<protein>
    <recommendedName>
        <fullName evidence="11">Sec-independent protein translocase protein TatA</fullName>
    </recommendedName>
</protein>
<dbReference type="NCBIfam" id="NF011430">
    <property type="entry name" value="PRK14861.1"/>
    <property type="match status" value="1"/>
</dbReference>
<keyword evidence="6 9" id="KW-1133">Transmembrane helix</keyword>
<evidence type="ECO:0008006" key="11">
    <source>
        <dbReference type="Google" id="ProtNLM"/>
    </source>
</evidence>
<dbReference type="EMBL" id="UINC01177042">
    <property type="protein sequence ID" value="SVD84462.1"/>
    <property type="molecule type" value="Genomic_DNA"/>
</dbReference>
<evidence type="ECO:0000256" key="5">
    <source>
        <dbReference type="ARBA" id="ARBA00022927"/>
    </source>
</evidence>
<dbReference type="HAMAP" id="MF_00236">
    <property type="entry name" value="TatA_E"/>
    <property type="match status" value="1"/>
</dbReference>
<dbReference type="Pfam" id="PF02416">
    <property type="entry name" value="TatA_B_E"/>
    <property type="match status" value="1"/>
</dbReference>
<proteinExistence type="inferred from homology"/>
<dbReference type="GO" id="GO:0005886">
    <property type="term" value="C:plasma membrane"/>
    <property type="evidence" value="ECO:0007669"/>
    <property type="project" value="UniProtKB-SubCell"/>
</dbReference>
<evidence type="ECO:0000256" key="1">
    <source>
        <dbReference type="ARBA" id="ARBA00004162"/>
    </source>
</evidence>
<organism evidence="10">
    <name type="scientific">marine metagenome</name>
    <dbReference type="NCBI Taxonomy" id="408172"/>
    <lineage>
        <taxon>unclassified sequences</taxon>
        <taxon>metagenomes</taxon>
        <taxon>ecological metagenomes</taxon>
    </lineage>
</organism>
<accession>A0A382YMG9</accession>
<evidence type="ECO:0000313" key="10">
    <source>
        <dbReference type="EMBL" id="SVD84462.1"/>
    </source>
</evidence>
<dbReference type="NCBIfam" id="TIGR01411">
    <property type="entry name" value="tatAE"/>
    <property type="match status" value="1"/>
</dbReference>
<keyword evidence="4 9" id="KW-0812">Transmembrane</keyword>